<accession>A0AAU7BJQ5</accession>
<dbReference type="AlphaFoldDB" id="A0AAU7BJQ5"/>
<evidence type="ECO:0000313" key="1">
    <source>
        <dbReference type="EMBL" id="XBG32862.1"/>
    </source>
</evidence>
<organism evidence="1">
    <name type="scientific">Pseudomonas sp. 13.2</name>
    <dbReference type="NCBI Taxonomy" id="3144665"/>
    <lineage>
        <taxon>Bacteria</taxon>
        <taxon>Pseudomonadati</taxon>
        <taxon>Pseudomonadota</taxon>
        <taxon>Gammaproteobacteria</taxon>
        <taxon>Pseudomonadales</taxon>
        <taxon>Pseudomonadaceae</taxon>
        <taxon>Pseudomonas</taxon>
    </lineage>
</organism>
<protein>
    <submittedName>
        <fullName evidence="1">Uncharacterized protein</fullName>
    </submittedName>
</protein>
<reference evidence="1" key="1">
    <citation type="journal article" date="2019" name="Microbiol. Resour. Announc.">
        <title>Draft Genome Sequences of Five Environmental Bacterial Isolates That Degrade Polyethylene Terephthalate Plastic.</title>
        <authorList>
            <person name="Leon-Zayas R."/>
            <person name="Roberts C."/>
            <person name="Vague M."/>
            <person name="Mellies J.L."/>
        </authorList>
    </citation>
    <scope>NUCLEOTIDE SEQUENCE</scope>
    <source>
        <strain evidence="1">13.2</strain>
    </source>
</reference>
<reference evidence="1" key="2">
    <citation type="submission" date="2024-05" db="EMBL/GenBank/DDBJ databases">
        <authorList>
            <person name="Mellies J."/>
            <person name="Newton I."/>
        </authorList>
    </citation>
    <scope>NUCLEOTIDE SEQUENCE</scope>
    <source>
        <strain evidence="1">13.2</strain>
    </source>
</reference>
<gene>
    <name evidence="1" type="ORF">ABH853_07495</name>
</gene>
<dbReference type="EMBL" id="CP157179">
    <property type="protein sequence ID" value="XBG32862.1"/>
    <property type="molecule type" value="Genomic_DNA"/>
</dbReference>
<name>A0AAU7BJQ5_9PSED</name>
<sequence length="105" mass="12457">MAEYNFEQLYAWLQEEERSLNWGMMSFMDREKLNRLLLQVYIRRFKNRLLPQALEREYREWRGPAFCTEPVYPGLAAIGLPGWARQRFHRALDHTGHVGNTVGSA</sequence>
<proteinExistence type="predicted"/>